<dbReference type="GO" id="GO:0004252">
    <property type="term" value="F:serine-type endopeptidase activity"/>
    <property type="evidence" value="ECO:0007669"/>
    <property type="project" value="InterPro"/>
</dbReference>
<dbReference type="Gene3D" id="2.130.10.120">
    <property type="entry name" value="Prolyl oligopeptidase, N-terminal domain"/>
    <property type="match status" value="1"/>
</dbReference>
<accession>A0A923M4X1</accession>
<evidence type="ECO:0000256" key="1">
    <source>
        <dbReference type="ARBA" id="ARBA00022670"/>
    </source>
</evidence>
<dbReference type="InterPro" id="IPR001375">
    <property type="entry name" value="Peptidase_S9_cat"/>
</dbReference>
<dbReference type="PROSITE" id="PS51257">
    <property type="entry name" value="PROKAR_LIPOPROTEIN"/>
    <property type="match status" value="1"/>
</dbReference>
<dbReference type="PANTHER" id="PTHR42881:SF13">
    <property type="entry name" value="PROLYL ENDOPEPTIDASE"/>
    <property type="match status" value="1"/>
</dbReference>
<dbReference type="AlphaFoldDB" id="A0A923M4X1"/>
<sequence>MHSFLKAAALGVLTLVAACTAPGPVAVATEDPYLWLEDVTGERQLAWVRERNAASQAVLEKRPEFAPLKARVREVLDSRERIPYPTRIGEHLYNFWTDAQNPRGVWRRTTLAEFRKPQPAWEVVLDVDALNRAEGASWVWKGFQCEPATAAGVVERCMVSLSRGGSDAKVQREFDLASKRFVDRGFVLPEAKNDIRWVSRDALYVETDFGPGTMSASGYPLQLRLWQRGTPLAQARIVYQSQPTDLGVNAEVTPTPGYVRHLVQRVVEFNTYENFLLRDGRLEKIDVPADTFLWFHREWLLLQLRSDYTAGGRTYRAGSLLAAGLDGFMKGERRLDVLFEPTATRFLVRRAVTFTQSRVLVESMDTVATRIEELWHEAGAWKRREFALPGKSSAYARSLHDRSLAADTLGESVLLTYEDFLTPDSLYLGRTGTNERELLKQLPKFFDAEGMRVERLFATSRDGTKVPYFVVWPKGATADGMNPTLLRGYGGFQNSELPHYAPATGNAWMARGGVYVVANIRGGGEFGPAWHRAALKGNRQRSFDDFIAVAEDLIARKITSPRHLGIYGGSNGGLLVGAVFTQRPELFNAVVCAVPLLDMKRYNKLLAGASWMAEYGDPDKPEDWAFLSAYSPYHHVAAGKKYPEVFFYTSTRDDRVHPAHARKMVARMQEQGHPVLYYENIEGGHGGAADAAQRAHLQALQFSYLWSKLARPYPAR</sequence>
<evidence type="ECO:0000313" key="8">
    <source>
        <dbReference type="Proteomes" id="UP000596827"/>
    </source>
</evidence>
<dbReference type="Pfam" id="PF02897">
    <property type="entry name" value="Peptidase_S9_N"/>
    <property type="match status" value="1"/>
</dbReference>
<protein>
    <submittedName>
        <fullName evidence="7">S9 family peptidase</fullName>
    </submittedName>
</protein>
<evidence type="ECO:0000313" key="7">
    <source>
        <dbReference type="EMBL" id="MBC5763968.1"/>
    </source>
</evidence>
<keyword evidence="2" id="KW-0378">Hydrolase</keyword>
<dbReference type="SUPFAM" id="SSF53474">
    <property type="entry name" value="alpha/beta-Hydrolases"/>
    <property type="match status" value="1"/>
</dbReference>
<feature type="signal peptide" evidence="4">
    <location>
        <begin position="1"/>
        <end position="17"/>
    </location>
</feature>
<keyword evidence="8" id="KW-1185">Reference proteome</keyword>
<dbReference type="Proteomes" id="UP000596827">
    <property type="component" value="Unassembled WGS sequence"/>
</dbReference>
<proteinExistence type="predicted"/>
<feature type="chain" id="PRO_5037034339" evidence="4">
    <location>
        <begin position="18"/>
        <end position="716"/>
    </location>
</feature>
<keyword evidence="4" id="KW-0732">Signal</keyword>
<dbReference type="InterPro" id="IPR023302">
    <property type="entry name" value="Pept_S9A_N"/>
</dbReference>
<feature type="domain" description="Peptidase S9 prolyl oligopeptidase catalytic" evidence="5">
    <location>
        <begin position="508"/>
        <end position="709"/>
    </location>
</feature>
<comment type="caution">
    <text evidence="7">The sequence shown here is derived from an EMBL/GenBank/DDBJ whole genome shotgun (WGS) entry which is preliminary data.</text>
</comment>
<keyword evidence="3" id="KW-0720">Serine protease</keyword>
<evidence type="ECO:0000259" key="5">
    <source>
        <dbReference type="Pfam" id="PF00326"/>
    </source>
</evidence>
<evidence type="ECO:0000259" key="6">
    <source>
        <dbReference type="Pfam" id="PF02897"/>
    </source>
</evidence>
<feature type="domain" description="Peptidase S9A N-terminal" evidence="6">
    <location>
        <begin position="28"/>
        <end position="246"/>
    </location>
</feature>
<dbReference type="GO" id="GO:0006508">
    <property type="term" value="P:proteolysis"/>
    <property type="evidence" value="ECO:0007669"/>
    <property type="project" value="UniProtKB-KW"/>
</dbReference>
<dbReference type="PRINTS" id="PR00862">
    <property type="entry name" value="PROLIGOPTASE"/>
</dbReference>
<dbReference type="GO" id="GO:0005829">
    <property type="term" value="C:cytosol"/>
    <property type="evidence" value="ECO:0007669"/>
    <property type="project" value="TreeGrafter"/>
</dbReference>
<organism evidence="7 8">
    <name type="scientific">Ramlibacter albus</name>
    <dbReference type="NCBI Taxonomy" id="2079448"/>
    <lineage>
        <taxon>Bacteria</taxon>
        <taxon>Pseudomonadati</taxon>
        <taxon>Pseudomonadota</taxon>
        <taxon>Betaproteobacteria</taxon>
        <taxon>Burkholderiales</taxon>
        <taxon>Comamonadaceae</taxon>
        <taxon>Ramlibacter</taxon>
    </lineage>
</organism>
<evidence type="ECO:0000256" key="2">
    <source>
        <dbReference type="ARBA" id="ARBA00022801"/>
    </source>
</evidence>
<dbReference type="InterPro" id="IPR002470">
    <property type="entry name" value="Peptidase_S9A"/>
</dbReference>
<keyword evidence="1" id="KW-0645">Protease</keyword>
<dbReference type="Gene3D" id="3.40.50.1820">
    <property type="entry name" value="alpha/beta hydrolase"/>
    <property type="match status" value="1"/>
</dbReference>
<dbReference type="SUPFAM" id="SSF50993">
    <property type="entry name" value="Peptidase/esterase 'gauge' domain"/>
    <property type="match status" value="1"/>
</dbReference>
<name>A0A923M4X1_9BURK</name>
<dbReference type="InterPro" id="IPR029058">
    <property type="entry name" value="AB_hydrolase_fold"/>
</dbReference>
<dbReference type="Pfam" id="PF00326">
    <property type="entry name" value="Peptidase_S9"/>
    <property type="match status" value="1"/>
</dbReference>
<dbReference type="InterPro" id="IPR051167">
    <property type="entry name" value="Prolyl_oligopep/macrocyclase"/>
</dbReference>
<gene>
    <name evidence="7" type="ORF">H8R02_05865</name>
</gene>
<reference evidence="7" key="1">
    <citation type="submission" date="2020-08" db="EMBL/GenBank/DDBJ databases">
        <title>Ramlibacter sp. GTP1 16S ribosomal RNA gene genome sequencing and assembly.</title>
        <authorList>
            <person name="Kang M."/>
        </authorList>
    </citation>
    <scope>NUCLEOTIDE SEQUENCE</scope>
    <source>
        <strain evidence="7">GTP1</strain>
    </source>
</reference>
<dbReference type="PANTHER" id="PTHR42881">
    <property type="entry name" value="PROLYL ENDOPEPTIDASE"/>
    <property type="match status" value="1"/>
</dbReference>
<dbReference type="GO" id="GO:0070012">
    <property type="term" value="F:oligopeptidase activity"/>
    <property type="evidence" value="ECO:0007669"/>
    <property type="project" value="TreeGrafter"/>
</dbReference>
<dbReference type="RefSeq" id="WP_187080377.1">
    <property type="nucleotide sequence ID" value="NZ_JACORU010000001.1"/>
</dbReference>
<evidence type="ECO:0000256" key="3">
    <source>
        <dbReference type="ARBA" id="ARBA00022825"/>
    </source>
</evidence>
<evidence type="ECO:0000256" key="4">
    <source>
        <dbReference type="SAM" id="SignalP"/>
    </source>
</evidence>
<dbReference type="EMBL" id="JACORU010000001">
    <property type="protein sequence ID" value="MBC5763968.1"/>
    <property type="molecule type" value="Genomic_DNA"/>
</dbReference>